<keyword evidence="2" id="KW-1185">Reference proteome</keyword>
<sequence length="55" mass="6174">MKSESVACQREVGPCHAKQKEMSVKRHLATKKGLGRKVNQLRGAFDIHDVAKELE</sequence>
<reference evidence="2" key="1">
    <citation type="journal article" date="2017" name="Nat. Ecol. Evol.">
        <title>Genome expansion and lineage-specific genetic innovations in the forest pathogenic fungi Armillaria.</title>
        <authorList>
            <person name="Sipos G."/>
            <person name="Prasanna A.N."/>
            <person name="Walter M.C."/>
            <person name="O'Connor E."/>
            <person name="Balint B."/>
            <person name="Krizsan K."/>
            <person name="Kiss B."/>
            <person name="Hess J."/>
            <person name="Varga T."/>
            <person name="Slot J."/>
            <person name="Riley R."/>
            <person name="Boka B."/>
            <person name="Rigling D."/>
            <person name="Barry K."/>
            <person name="Lee J."/>
            <person name="Mihaltcheva S."/>
            <person name="LaButti K."/>
            <person name="Lipzen A."/>
            <person name="Waldron R."/>
            <person name="Moloney N.M."/>
            <person name="Sperisen C."/>
            <person name="Kredics L."/>
            <person name="Vagvoelgyi C."/>
            <person name="Patrignani A."/>
            <person name="Fitzpatrick D."/>
            <person name="Nagy I."/>
            <person name="Doyle S."/>
            <person name="Anderson J.B."/>
            <person name="Grigoriev I.V."/>
            <person name="Gueldener U."/>
            <person name="Muensterkoetter M."/>
            <person name="Nagy L.G."/>
        </authorList>
    </citation>
    <scope>NUCLEOTIDE SEQUENCE [LARGE SCALE GENOMIC DNA]</scope>
    <source>
        <strain evidence="2">Ar21-2</strain>
    </source>
</reference>
<dbReference type="Proteomes" id="UP000217790">
    <property type="component" value="Unassembled WGS sequence"/>
</dbReference>
<name>A0A2H3DC53_ARMGA</name>
<protein>
    <submittedName>
        <fullName evidence="1">Uncharacterized protein</fullName>
    </submittedName>
</protein>
<dbReference type="AlphaFoldDB" id="A0A2H3DC53"/>
<gene>
    <name evidence="1" type="ORF">ARMGADRAFT_137807</name>
</gene>
<dbReference type="InParanoid" id="A0A2H3DC53"/>
<evidence type="ECO:0000313" key="1">
    <source>
        <dbReference type="EMBL" id="PBK92805.1"/>
    </source>
</evidence>
<organism evidence="1 2">
    <name type="scientific">Armillaria gallica</name>
    <name type="common">Bulbous honey fungus</name>
    <name type="synonym">Armillaria bulbosa</name>
    <dbReference type="NCBI Taxonomy" id="47427"/>
    <lineage>
        <taxon>Eukaryota</taxon>
        <taxon>Fungi</taxon>
        <taxon>Dikarya</taxon>
        <taxon>Basidiomycota</taxon>
        <taxon>Agaricomycotina</taxon>
        <taxon>Agaricomycetes</taxon>
        <taxon>Agaricomycetidae</taxon>
        <taxon>Agaricales</taxon>
        <taxon>Marasmiineae</taxon>
        <taxon>Physalacriaceae</taxon>
        <taxon>Armillaria</taxon>
    </lineage>
</organism>
<accession>A0A2H3DC53</accession>
<proteinExistence type="predicted"/>
<evidence type="ECO:0000313" key="2">
    <source>
        <dbReference type="Proteomes" id="UP000217790"/>
    </source>
</evidence>
<dbReference type="EMBL" id="KZ293657">
    <property type="protein sequence ID" value="PBK92805.1"/>
    <property type="molecule type" value="Genomic_DNA"/>
</dbReference>